<keyword evidence="2" id="KW-0418">Kinase</keyword>
<gene>
    <name evidence="2" type="ORF">SAMN04489716_2229</name>
</gene>
<feature type="domain" description="Phosphoribulokinase/uridine kinase" evidence="1">
    <location>
        <begin position="69"/>
        <end position="157"/>
    </location>
</feature>
<evidence type="ECO:0000313" key="3">
    <source>
        <dbReference type="Proteomes" id="UP000198688"/>
    </source>
</evidence>
<dbReference type="InterPro" id="IPR027417">
    <property type="entry name" value="P-loop_NTPase"/>
</dbReference>
<proteinExistence type="predicted"/>
<keyword evidence="2" id="KW-0808">Transferase</keyword>
<keyword evidence="3" id="KW-1185">Reference proteome</keyword>
<name>A0A1H1WT37_9ACTN</name>
<sequence>MTVLLTLTGGSGAGKSTLAAAFDTAVVLHGDDYYFAVPGRGVWSPDRGGVPRLDVGDPRSMDLERLNADASAALARSPLVIVEGLFAVAVRPDGAYERFDVFVDLAADLRLARKIQRKCVEGDFPLHVLLDNYLGARRAAHERHVEPVRHRCDLVVDGAEPAARNVSRINESRAMRRSF</sequence>
<dbReference type="GO" id="GO:0016301">
    <property type="term" value="F:kinase activity"/>
    <property type="evidence" value="ECO:0007669"/>
    <property type="project" value="UniProtKB-KW"/>
</dbReference>
<dbReference type="GO" id="GO:0005524">
    <property type="term" value="F:ATP binding"/>
    <property type="evidence" value="ECO:0007669"/>
    <property type="project" value="InterPro"/>
</dbReference>
<dbReference type="EMBL" id="LT629758">
    <property type="protein sequence ID" value="SDT00428.1"/>
    <property type="molecule type" value="Genomic_DNA"/>
</dbReference>
<dbReference type="OrthoDB" id="9777642at2"/>
<evidence type="ECO:0000313" key="2">
    <source>
        <dbReference type="EMBL" id="SDT00428.1"/>
    </source>
</evidence>
<dbReference type="Proteomes" id="UP000198688">
    <property type="component" value="Chromosome I"/>
</dbReference>
<organism evidence="2 3">
    <name type="scientific">Actinoplanes derwentensis</name>
    <dbReference type="NCBI Taxonomy" id="113562"/>
    <lineage>
        <taxon>Bacteria</taxon>
        <taxon>Bacillati</taxon>
        <taxon>Actinomycetota</taxon>
        <taxon>Actinomycetes</taxon>
        <taxon>Micromonosporales</taxon>
        <taxon>Micromonosporaceae</taxon>
        <taxon>Actinoplanes</taxon>
    </lineage>
</organism>
<dbReference type="SUPFAM" id="SSF52540">
    <property type="entry name" value="P-loop containing nucleoside triphosphate hydrolases"/>
    <property type="match status" value="1"/>
</dbReference>
<accession>A0A1H1WT37</accession>
<evidence type="ECO:0000259" key="1">
    <source>
        <dbReference type="Pfam" id="PF00485"/>
    </source>
</evidence>
<dbReference type="RefSeq" id="WP_092556899.1">
    <property type="nucleotide sequence ID" value="NZ_BOMJ01000039.1"/>
</dbReference>
<dbReference type="STRING" id="113562.SAMN04489716_2229"/>
<dbReference type="InterPro" id="IPR006083">
    <property type="entry name" value="PRK/URK"/>
</dbReference>
<dbReference type="AlphaFoldDB" id="A0A1H1WT37"/>
<protein>
    <submittedName>
        <fullName evidence="2">Uridine kinase</fullName>
    </submittedName>
</protein>
<reference evidence="2 3" key="1">
    <citation type="submission" date="2016-10" db="EMBL/GenBank/DDBJ databases">
        <authorList>
            <person name="de Groot N.N."/>
        </authorList>
    </citation>
    <scope>NUCLEOTIDE SEQUENCE [LARGE SCALE GENOMIC DNA]</scope>
    <source>
        <strain evidence="2 3">DSM 43941</strain>
    </source>
</reference>
<dbReference type="Pfam" id="PF00485">
    <property type="entry name" value="PRK"/>
    <property type="match status" value="1"/>
</dbReference>
<dbReference type="Gene3D" id="3.40.50.300">
    <property type="entry name" value="P-loop containing nucleotide triphosphate hydrolases"/>
    <property type="match status" value="2"/>
</dbReference>